<dbReference type="STRING" id="879212.DespoDRAFT_00628"/>
<reference evidence="7 8" key="1">
    <citation type="submission" date="2011-09" db="EMBL/GenBank/DDBJ databases">
        <authorList>
            <consortium name="US DOE Joint Genome Institute (JGI-PGF)"/>
            <person name="Lucas S."/>
            <person name="Han J."/>
            <person name="Lapidus A."/>
            <person name="Cheng J.-F."/>
            <person name="Goodwin L."/>
            <person name="Pitluck S."/>
            <person name="Peters L."/>
            <person name="Land M.L."/>
            <person name="Hauser L."/>
            <person name="Orellana R."/>
            <person name="Lovley D."/>
            <person name="Woyke T.J."/>
        </authorList>
    </citation>
    <scope>NUCLEOTIDE SEQUENCE [LARGE SCALE GENOMIC DNA]</scope>
    <source>
        <strain evidence="7 8">2ac9</strain>
    </source>
</reference>
<evidence type="ECO:0000256" key="3">
    <source>
        <dbReference type="ARBA" id="ARBA00022989"/>
    </source>
</evidence>
<dbReference type="Gene3D" id="1.10.287.1260">
    <property type="match status" value="1"/>
</dbReference>
<keyword evidence="8" id="KW-1185">Reference proteome</keyword>
<evidence type="ECO:0000256" key="4">
    <source>
        <dbReference type="ARBA" id="ARBA00023136"/>
    </source>
</evidence>
<feature type="domain" description="Mechanosensitive ion channel MscS" evidence="6">
    <location>
        <begin position="96"/>
        <end position="162"/>
    </location>
</feature>
<sequence>MEFFQQMNQETVIRVVLLAGLALVLIGLSQKVIPWIADRLSGRHRLYVLATVPLTRLVIILASVWMIISIVVDPKAQNIFALLGTLGLALGFAFKDYVGSLIAGIVTLYELPYRLGDWISVDGVYGEVKSIGMRSYEILTPDDTVVVIPHLKLWGEMIFNANDGSRHLQCVARFYLHPEHDPGLVIQALEDTAMTSAYLQLLKPVVILASEGPWATEYRIKAYPVDARDQFRFTTDLTLRGKQALMGLGVRFPAPGVLDSREGA</sequence>
<dbReference type="EMBL" id="CM001488">
    <property type="protein sequence ID" value="EIM62635.1"/>
    <property type="molecule type" value="Genomic_DNA"/>
</dbReference>
<dbReference type="Proteomes" id="UP000005778">
    <property type="component" value="Chromosome"/>
</dbReference>
<dbReference type="InterPro" id="IPR006685">
    <property type="entry name" value="MscS_channel_2nd"/>
</dbReference>
<keyword evidence="2 5" id="KW-0812">Transmembrane</keyword>
<organism evidence="7 8">
    <name type="scientific">Desulfobacter postgatei 2ac9</name>
    <dbReference type="NCBI Taxonomy" id="879212"/>
    <lineage>
        <taxon>Bacteria</taxon>
        <taxon>Pseudomonadati</taxon>
        <taxon>Thermodesulfobacteriota</taxon>
        <taxon>Desulfobacteria</taxon>
        <taxon>Desulfobacterales</taxon>
        <taxon>Desulfobacteraceae</taxon>
        <taxon>Desulfobacter</taxon>
    </lineage>
</organism>
<dbReference type="GO" id="GO:0008381">
    <property type="term" value="F:mechanosensitive monoatomic ion channel activity"/>
    <property type="evidence" value="ECO:0007669"/>
    <property type="project" value="InterPro"/>
</dbReference>
<evidence type="ECO:0000256" key="2">
    <source>
        <dbReference type="ARBA" id="ARBA00022692"/>
    </source>
</evidence>
<dbReference type="InterPro" id="IPR023408">
    <property type="entry name" value="MscS_beta-dom_sf"/>
</dbReference>
<gene>
    <name evidence="7" type="ORF">DespoDRAFT_00628</name>
</gene>
<dbReference type="GO" id="GO:0016020">
    <property type="term" value="C:membrane"/>
    <property type="evidence" value="ECO:0007669"/>
    <property type="project" value="UniProtKB-SubCell"/>
</dbReference>
<evidence type="ECO:0000256" key="1">
    <source>
        <dbReference type="ARBA" id="ARBA00004370"/>
    </source>
</evidence>
<accession>I5AZH2</accession>
<comment type="subcellular location">
    <subcellularLocation>
        <location evidence="1">Membrane</location>
    </subcellularLocation>
</comment>
<feature type="transmembrane region" description="Helical" evidence="5">
    <location>
        <begin position="12"/>
        <end position="34"/>
    </location>
</feature>
<dbReference type="PANTHER" id="PTHR30221:SF1">
    <property type="entry name" value="SMALL-CONDUCTANCE MECHANOSENSITIVE CHANNEL"/>
    <property type="match status" value="1"/>
</dbReference>
<name>I5AZH2_9BACT</name>
<dbReference type="InterPro" id="IPR010920">
    <property type="entry name" value="LSM_dom_sf"/>
</dbReference>
<feature type="transmembrane region" description="Helical" evidence="5">
    <location>
        <begin position="76"/>
        <end position="94"/>
    </location>
</feature>
<evidence type="ECO:0000313" key="8">
    <source>
        <dbReference type="Proteomes" id="UP000005778"/>
    </source>
</evidence>
<evidence type="ECO:0000256" key="5">
    <source>
        <dbReference type="SAM" id="Phobius"/>
    </source>
</evidence>
<dbReference type="eggNOG" id="COG0668">
    <property type="taxonomic scope" value="Bacteria"/>
</dbReference>
<reference evidence="7 8" key="2">
    <citation type="submission" date="2012-02" db="EMBL/GenBank/DDBJ databases">
        <title>Improved High-Quality Draft sequence of Desulfobacter postgatei 2ac9.</title>
        <authorList>
            <consortium name="US DOE Joint Genome Institute"/>
            <person name="Lucas S."/>
            <person name="Han J."/>
            <person name="Lapidus A."/>
            <person name="Cheng J.-F."/>
            <person name="Goodwin L."/>
            <person name="Pitluck S."/>
            <person name="Peters L."/>
            <person name="Ovchinnikova G."/>
            <person name="Held B."/>
            <person name="Detter J.C."/>
            <person name="Han C."/>
            <person name="Tapia R."/>
            <person name="Land M."/>
            <person name="Hauser L."/>
            <person name="Kyrpides N."/>
            <person name="Ivanova N."/>
            <person name="Pagani I."/>
            <person name="Orellana R."/>
            <person name="Lovley D."/>
            <person name="Woyke T."/>
        </authorList>
    </citation>
    <scope>NUCLEOTIDE SEQUENCE [LARGE SCALE GENOMIC DNA]</scope>
    <source>
        <strain evidence="7 8">2ac9</strain>
    </source>
</reference>
<dbReference type="RefSeq" id="WP_004071270.1">
    <property type="nucleotide sequence ID" value="NZ_CM001488.1"/>
</dbReference>
<dbReference type="AlphaFoldDB" id="I5AZH2"/>
<dbReference type="HOGENOM" id="CLU_062814_1_0_7"/>
<dbReference type="Gene3D" id="2.30.30.60">
    <property type="match status" value="1"/>
</dbReference>
<keyword evidence="3 5" id="KW-1133">Transmembrane helix</keyword>
<protein>
    <submittedName>
        <fullName evidence="7">Small-conductance mechanosensitive channel</fullName>
    </submittedName>
</protein>
<dbReference type="OrthoDB" id="9784565at2"/>
<dbReference type="Pfam" id="PF00924">
    <property type="entry name" value="MS_channel_2nd"/>
    <property type="match status" value="1"/>
</dbReference>
<keyword evidence="4 5" id="KW-0472">Membrane</keyword>
<feature type="transmembrane region" description="Helical" evidence="5">
    <location>
        <begin position="46"/>
        <end position="70"/>
    </location>
</feature>
<proteinExistence type="predicted"/>
<evidence type="ECO:0000259" key="6">
    <source>
        <dbReference type="Pfam" id="PF00924"/>
    </source>
</evidence>
<dbReference type="PANTHER" id="PTHR30221">
    <property type="entry name" value="SMALL-CONDUCTANCE MECHANOSENSITIVE CHANNEL"/>
    <property type="match status" value="1"/>
</dbReference>
<evidence type="ECO:0000313" key="7">
    <source>
        <dbReference type="EMBL" id="EIM62635.1"/>
    </source>
</evidence>
<dbReference type="InterPro" id="IPR045275">
    <property type="entry name" value="MscS_archaea/bacteria_type"/>
</dbReference>
<dbReference type="SUPFAM" id="SSF50182">
    <property type="entry name" value="Sm-like ribonucleoproteins"/>
    <property type="match status" value="1"/>
</dbReference>